<dbReference type="GO" id="GO:0005262">
    <property type="term" value="F:calcium channel activity"/>
    <property type="evidence" value="ECO:0007669"/>
    <property type="project" value="UniProtKB-KW"/>
</dbReference>
<evidence type="ECO:0000256" key="12">
    <source>
        <dbReference type="ARBA" id="ARBA00046506"/>
    </source>
</evidence>
<evidence type="ECO:0000256" key="6">
    <source>
        <dbReference type="ARBA" id="ARBA00022692"/>
    </source>
</evidence>
<comment type="subunit">
    <text evidence="12">Homomultimer. Associates with the dally/ magu complex.</text>
</comment>
<proteinExistence type="inferred from homology"/>
<evidence type="ECO:0000256" key="7">
    <source>
        <dbReference type="ARBA" id="ARBA00022989"/>
    </source>
</evidence>
<keyword evidence="6 13" id="KW-0812">Transmembrane</keyword>
<feature type="transmembrane region" description="Helical" evidence="13">
    <location>
        <begin position="20"/>
        <end position="38"/>
    </location>
</feature>
<keyword evidence="5" id="KW-0107">Calcium channel</keyword>
<dbReference type="GO" id="GO:0016192">
    <property type="term" value="P:vesicle-mediated transport"/>
    <property type="evidence" value="ECO:0007669"/>
    <property type="project" value="TreeGrafter"/>
</dbReference>
<protein>
    <recommendedName>
        <fullName evidence="3">Calcium channel flower</fullName>
    </recommendedName>
</protein>
<comment type="similarity">
    <text evidence="2">Belongs to the calcium channel flower family.</text>
</comment>
<evidence type="ECO:0000256" key="8">
    <source>
        <dbReference type="ARBA" id="ARBA00023136"/>
    </source>
</evidence>
<dbReference type="Pfam" id="PF10233">
    <property type="entry name" value="Cg6151-P"/>
    <property type="match status" value="1"/>
</dbReference>
<keyword evidence="7 13" id="KW-1133">Transmembrane helix</keyword>
<feature type="transmembrane region" description="Helical" evidence="13">
    <location>
        <begin position="45"/>
        <end position="70"/>
    </location>
</feature>
<keyword evidence="4" id="KW-0406">Ion transport</keyword>
<evidence type="ECO:0000256" key="11">
    <source>
        <dbReference type="ARBA" id="ARBA00034111"/>
    </source>
</evidence>
<keyword evidence="4" id="KW-0109">Calcium transport</keyword>
<comment type="subcellular location">
    <subcellularLocation>
        <location evidence="1">Cytoplasmic vesicle</location>
        <location evidence="1">Secretory vesicle</location>
        <location evidence="1">Synaptic vesicle membrane</location>
        <topology evidence="1">Multi-pass membrane protein</topology>
    </subcellularLocation>
    <subcellularLocation>
        <location evidence="11">Presynaptic cell membrane</location>
    </subcellularLocation>
</comment>
<keyword evidence="15" id="KW-1185">Reference proteome</keyword>
<evidence type="ECO:0000256" key="2">
    <source>
        <dbReference type="ARBA" id="ARBA00010023"/>
    </source>
</evidence>
<feature type="transmembrane region" description="Helical" evidence="13">
    <location>
        <begin position="90"/>
        <end position="122"/>
    </location>
</feature>
<dbReference type="EMBL" id="BDGG01000022">
    <property type="protein sequence ID" value="GAV09367.1"/>
    <property type="molecule type" value="Genomic_DNA"/>
</dbReference>
<dbReference type="Proteomes" id="UP000186922">
    <property type="component" value="Unassembled WGS sequence"/>
</dbReference>
<keyword evidence="8 13" id="KW-0472">Membrane</keyword>
<dbReference type="InterPro" id="IPR019365">
    <property type="entry name" value="TVP18/Ca-channel_flower"/>
</dbReference>
<evidence type="ECO:0000313" key="15">
    <source>
        <dbReference type="Proteomes" id="UP000186922"/>
    </source>
</evidence>
<dbReference type="OrthoDB" id="9934994at2759"/>
<evidence type="ECO:0000256" key="1">
    <source>
        <dbReference type="ARBA" id="ARBA00004644"/>
    </source>
</evidence>
<dbReference type="AlphaFoldDB" id="A0A1D1W7J6"/>
<comment type="caution">
    <text evidence="14">The sequence shown here is derived from an EMBL/GenBank/DDBJ whole genome shotgun (WGS) entry which is preliminary data.</text>
</comment>
<sequence>MDVGAGEAGGPWYLRTVTRIAGIVGGLGAMFMGIWVAVSIFPTCIIAGVLQIAAGLVVFLFEAPFMLSFLSSLSRFADFWEGRPAWYKPVFYVTMGIVPLLLCLGLSSLLASAGIIVTGVLYGFMAFGRRGKAGGMGNMGAPPPAFTGDTSGYAAGGYPSSGYPAGGGYGQLNSANVESQLYPSVPR</sequence>
<keyword evidence="4" id="KW-0106">Calcium</keyword>
<evidence type="ECO:0000313" key="14">
    <source>
        <dbReference type="EMBL" id="GAV09367.1"/>
    </source>
</evidence>
<evidence type="ECO:0000256" key="4">
    <source>
        <dbReference type="ARBA" id="ARBA00022568"/>
    </source>
</evidence>
<evidence type="ECO:0000256" key="13">
    <source>
        <dbReference type="SAM" id="Phobius"/>
    </source>
</evidence>
<dbReference type="GO" id="GO:0042734">
    <property type="term" value="C:presynaptic membrane"/>
    <property type="evidence" value="ECO:0007669"/>
    <property type="project" value="UniProtKB-SubCell"/>
</dbReference>
<dbReference type="SMART" id="SM01077">
    <property type="entry name" value="Cg6151-P"/>
    <property type="match status" value="1"/>
</dbReference>
<evidence type="ECO:0000256" key="5">
    <source>
        <dbReference type="ARBA" id="ARBA00022673"/>
    </source>
</evidence>
<reference evidence="14 15" key="1">
    <citation type="journal article" date="2016" name="Nat. Commun.">
        <title>Extremotolerant tardigrade genome and improved radiotolerance of human cultured cells by tardigrade-unique protein.</title>
        <authorList>
            <person name="Hashimoto T."/>
            <person name="Horikawa D.D."/>
            <person name="Saito Y."/>
            <person name="Kuwahara H."/>
            <person name="Kozuka-Hata H."/>
            <person name="Shin-I T."/>
            <person name="Minakuchi Y."/>
            <person name="Ohishi K."/>
            <person name="Motoyama A."/>
            <person name="Aizu T."/>
            <person name="Enomoto A."/>
            <person name="Kondo K."/>
            <person name="Tanaka S."/>
            <person name="Hara Y."/>
            <person name="Koshikawa S."/>
            <person name="Sagara H."/>
            <person name="Miura T."/>
            <person name="Yokobori S."/>
            <person name="Miyagawa K."/>
            <person name="Suzuki Y."/>
            <person name="Kubo T."/>
            <person name="Oyama M."/>
            <person name="Kohara Y."/>
            <person name="Fujiyama A."/>
            <person name="Arakawa K."/>
            <person name="Katayama T."/>
            <person name="Toyoda A."/>
            <person name="Kunieda T."/>
        </authorList>
    </citation>
    <scope>NUCLEOTIDE SEQUENCE [LARGE SCALE GENOMIC DNA]</scope>
    <source>
        <strain evidence="14 15">YOKOZUNA-1</strain>
    </source>
</reference>
<organism evidence="14 15">
    <name type="scientific">Ramazzottius varieornatus</name>
    <name type="common">Water bear</name>
    <name type="synonym">Tardigrade</name>
    <dbReference type="NCBI Taxonomy" id="947166"/>
    <lineage>
        <taxon>Eukaryota</taxon>
        <taxon>Metazoa</taxon>
        <taxon>Ecdysozoa</taxon>
        <taxon>Tardigrada</taxon>
        <taxon>Eutardigrada</taxon>
        <taxon>Parachela</taxon>
        <taxon>Hypsibioidea</taxon>
        <taxon>Ramazzottiidae</taxon>
        <taxon>Ramazzottius</taxon>
    </lineage>
</organism>
<name>A0A1D1W7J6_RAMVA</name>
<keyword evidence="9" id="KW-0966">Cell projection</keyword>
<dbReference type="PANTHER" id="PTHR13314:SF2">
    <property type="entry name" value="CALCIUM CHANNEL FLOWER HOMOLOG"/>
    <property type="match status" value="1"/>
</dbReference>
<gene>
    <name evidence="14" type="primary">RvY_18919</name>
    <name evidence="14" type="synonym">RvY_18919.1</name>
    <name evidence="14" type="ORF">RvY_18919-1</name>
</gene>
<dbReference type="GO" id="GO:0030672">
    <property type="term" value="C:synaptic vesicle membrane"/>
    <property type="evidence" value="ECO:0007669"/>
    <property type="project" value="UniProtKB-SubCell"/>
</dbReference>
<evidence type="ECO:0000256" key="3">
    <source>
        <dbReference type="ARBA" id="ARBA00016120"/>
    </source>
</evidence>
<keyword evidence="4" id="KW-0813">Transport</keyword>
<evidence type="ECO:0000256" key="10">
    <source>
        <dbReference type="ARBA" id="ARBA00023329"/>
    </source>
</evidence>
<accession>A0A1D1W7J6</accession>
<keyword evidence="5" id="KW-0407">Ion channel</keyword>
<dbReference type="PANTHER" id="PTHR13314">
    <property type="entry name" value="CALCIUM CHANNEL FLOWER HOMOLOG"/>
    <property type="match status" value="1"/>
</dbReference>
<evidence type="ECO:0000256" key="9">
    <source>
        <dbReference type="ARBA" id="ARBA00023273"/>
    </source>
</evidence>
<keyword evidence="10" id="KW-0968">Cytoplasmic vesicle</keyword>